<dbReference type="Proteomes" id="UP000472277">
    <property type="component" value="Chromosome 21"/>
</dbReference>
<dbReference type="GO" id="GO:0032502">
    <property type="term" value="P:developmental process"/>
    <property type="evidence" value="ECO:0007669"/>
    <property type="project" value="UniProtKB-ARBA"/>
</dbReference>
<dbReference type="EC" id="2.7.11.30" evidence="17"/>
<organism evidence="19 20">
    <name type="scientific">Salmo trutta</name>
    <name type="common">Brown trout</name>
    <dbReference type="NCBI Taxonomy" id="8032"/>
    <lineage>
        <taxon>Eukaryota</taxon>
        <taxon>Metazoa</taxon>
        <taxon>Chordata</taxon>
        <taxon>Craniata</taxon>
        <taxon>Vertebrata</taxon>
        <taxon>Euteleostomi</taxon>
        <taxon>Actinopterygii</taxon>
        <taxon>Neopterygii</taxon>
        <taxon>Teleostei</taxon>
        <taxon>Protacanthopterygii</taxon>
        <taxon>Salmoniformes</taxon>
        <taxon>Salmonidae</taxon>
        <taxon>Salmoninae</taxon>
        <taxon>Salmo</taxon>
    </lineage>
</organism>
<dbReference type="FunFam" id="2.10.60.10:FF:000002">
    <property type="entry name" value="Serine/threonine-protein kinase receptor"/>
    <property type="match status" value="1"/>
</dbReference>
<keyword evidence="4 17" id="KW-0808">Transferase</keyword>
<comment type="catalytic activity">
    <reaction evidence="16 17">
        <text>L-threonyl-[receptor-protein] + ATP = O-phospho-L-threonyl-[receptor-protein] + ADP + H(+)</text>
        <dbReference type="Rhea" id="RHEA:44880"/>
        <dbReference type="Rhea" id="RHEA-COMP:11024"/>
        <dbReference type="Rhea" id="RHEA-COMP:11025"/>
        <dbReference type="ChEBI" id="CHEBI:15378"/>
        <dbReference type="ChEBI" id="CHEBI:30013"/>
        <dbReference type="ChEBI" id="CHEBI:30616"/>
        <dbReference type="ChEBI" id="CHEBI:61977"/>
        <dbReference type="ChEBI" id="CHEBI:456216"/>
        <dbReference type="EC" id="2.7.11.30"/>
    </reaction>
</comment>
<dbReference type="Pfam" id="PF00069">
    <property type="entry name" value="Pkinase"/>
    <property type="match status" value="1"/>
</dbReference>
<dbReference type="GO" id="GO:0048185">
    <property type="term" value="F:activin binding"/>
    <property type="evidence" value="ECO:0007669"/>
    <property type="project" value="TreeGrafter"/>
</dbReference>
<evidence type="ECO:0000256" key="4">
    <source>
        <dbReference type="ARBA" id="ARBA00022679"/>
    </source>
</evidence>
<evidence type="ECO:0000256" key="5">
    <source>
        <dbReference type="ARBA" id="ARBA00022692"/>
    </source>
</evidence>
<keyword evidence="13 17" id="KW-0675">Receptor</keyword>
<dbReference type="Gene3D" id="3.30.200.20">
    <property type="entry name" value="Phosphorylase Kinase, domain 1"/>
    <property type="match status" value="1"/>
</dbReference>
<dbReference type="GeneTree" id="ENSGT00940000156210"/>
<keyword evidence="6" id="KW-0732">Signal</keyword>
<dbReference type="InterPro" id="IPR000333">
    <property type="entry name" value="TGFB_receptor"/>
</dbReference>
<evidence type="ECO:0000256" key="15">
    <source>
        <dbReference type="ARBA" id="ARBA00047681"/>
    </source>
</evidence>
<dbReference type="SUPFAM" id="SSF56112">
    <property type="entry name" value="Protein kinase-like (PK-like)"/>
    <property type="match status" value="1"/>
</dbReference>
<dbReference type="GO" id="GO:0048179">
    <property type="term" value="C:activin receptor complex"/>
    <property type="evidence" value="ECO:0007669"/>
    <property type="project" value="TreeGrafter"/>
</dbReference>
<keyword evidence="17" id="KW-0479">Metal-binding</keyword>
<evidence type="ECO:0000256" key="1">
    <source>
        <dbReference type="ARBA" id="ARBA00004479"/>
    </source>
</evidence>
<dbReference type="OMA" id="ILALWMY"/>
<keyword evidence="14" id="KW-0325">Glycoprotein</keyword>
<keyword evidence="11 17" id="KW-0472">Membrane</keyword>
<dbReference type="PANTHER" id="PTHR23255:SF70">
    <property type="entry name" value="ACTIVIN RECEPTOR TYPE-2B"/>
    <property type="match status" value="1"/>
</dbReference>
<dbReference type="CDD" id="cd23632">
    <property type="entry name" value="TFP_LU_ECD_ACVR2B"/>
    <property type="match status" value="1"/>
</dbReference>
<sequence length="541" mass="61713">MSEKVAYSQISHPPPKNANLSCYCNGDRLTCLWGMIFVRLTLSLFTIHSGLSVMTRDCVYYNDNWRTERTNQSGVERCEGEKDKRLHCYSSWLNVSGTIKLVKKGCWLDDFNCYARQECVSMEENPQVFFCCCEGNYCNERFTHLPDLVAAVKIRPPPRVPSLLNSLVYSLLSLCVLSLTLLLALWMYRQRKPPYGHVDLLEDPRQTPPSPVVGLKPLQLLEVKARGRFGCVWKAQLMSEYVAVKVFPVQDKQSWQNERDIFLTPGMRHENLLRYIAAEKHGSNMETELWLIMEFHERGSLTDHLKDSTVTWSEMCHIAETMSRGLAYLHEDTPIYKGEGPKPTIAHRDFKSKNVMLRQDLTAIIGDFGLAVRFEPGKPPGDTHGQVGTWRYMAPEVLEGAINFQRDSFLRIDMYAMGLVLWELVSRCIATDDTVGEFMLPFEEEIGQHTSLQELQDVVVHKKMRPVFKDTWLKHPGLSQLCETIEECWDHDAEARLSAGCVEERISQITRTTVGATSDCPVAIVMSVTDDDDLPPKESST</sequence>
<keyword evidence="9 17" id="KW-0067">ATP-binding</keyword>
<keyword evidence="7 17" id="KW-0547">Nucleotide-binding</keyword>
<comment type="catalytic activity">
    <reaction evidence="15">
        <text>L-seryl-[receptor-protein] + ATP = O-phospho-L-seryl-[receptor-protein] + ADP + H(+)</text>
        <dbReference type="Rhea" id="RHEA:18673"/>
        <dbReference type="Rhea" id="RHEA-COMP:11022"/>
        <dbReference type="Rhea" id="RHEA-COMP:11023"/>
        <dbReference type="ChEBI" id="CHEBI:15378"/>
        <dbReference type="ChEBI" id="CHEBI:29999"/>
        <dbReference type="ChEBI" id="CHEBI:30616"/>
        <dbReference type="ChEBI" id="CHEBI:83421"/>
        <dbReference type="ChEBI" id="CHEBI:456216"/>
        <dbReference type="EC" id="2.7.11.30"/>
    </reaction>
</comment>
<evidence type="ECO:0000256" key="8">
    <source>
        <dbReference type="ARBA" id="ARBA00022777"/>
    </source>
</evidence>
<dbReference type="Gene3D" id="2.10.60.10">
    <property type="entry name" value="CD59"/>
    <property type="match status" value="1"/>
</dbReference>
<dbReference type="SUPFAM" id="SSF57302">
    <property type="entry name" value="Snake toxin-like"/>
    <property type="match status" value="1"/>
</dbReference>
<evidence type="ECO:0000256" key="16">
    <source>
        <dbReference type="ARBA" id="ARBA00048773"/>
    </source>
</evidence>
<evidence type="ECO:0000256" key="3">
    <source>
        <dbReference type="ARBA" id="ARBA00022527"/>
    </source>
</evidence>
<keyword evidence="8 17" id="KW-0418">Kinase</keyword>
<evidence type="ECO:0000256" key="7">
    <source>
        <dbReference type="ARBA" id="ARBA00022741"/>
    </source>
</evidence>
<dbReference type="PANTHER" id="PTHR23255">
    <property type="entry name" value="TRANSFORMING GROWTH FACTOR-BETA RECEPTOR TYPE I AND II"/>
    <property type="match status" value="1"/>
</dbReference>
<keyword evidence="5 17" id="KW-0812">Transmembrane</keyword>
<evidence type="ECO:0000313" key="20">
    <source>
        <dbReference type="Proteomes" id="UP000472277"/>
    </source>
</evidence>
<dbReference type="FunFam" id="3.30.200.20:FF:000094">
    <property type="entry name" value="Serine/threonine-protein kinase receptor"/>
    <property type="match status" value="1"/>
</dbReference>
<dbReference type="InterPro" id="IPR008271">
    <property type="entry name" value="Ser/Thr_kinase_AS"/>
</dbReference>
<dbReference type="PROSITE" id="PS00108">
    <property type="entry name" value="PROTEIN_KINASE_ST"/>
    <property type="match status" value="1"/>
</dbReference>
<evidence type="ECO:0000256" key="13">
    <source>
        <dbReference type="ARBA" id="ARBA00023170"/>
    </source>
</evidence>
<dbReference type="InParanoid" id="A0A674C0X1"/>
<evidence type="ECO:0000256" key="10">
    <source>
        <dbReference type="ARBA" id="ARBA00022989"/>
    </source>
</evidence>
<keyword evidence="20" id="KW-1185">Reference proteome</keyword>
<evidence type="ECO:0000259" key="18">
    <source>
        <dbReference type="PROSITE" id="PS50011"/>
    </source>
</evidence>
<dbReference type="PROSITE" id="PS50011">
    <property type="entry name" value="PROTEIN_KINASE_DOM"/>
    <property type="match status" value="1"/>
</dbReference>
<accession>A0A674C0X1</accession>
<evidence type="ECO:0000256" key="9">
    <source>
        <dbReference type="ARBA" id="ARBA00022840"/>
    </source>
</evidence>
<comment type="similarity">
    <text evidence="2 17">Belongs to the protein kinase superfamily. TKL Ser/Thr protein kinase family. TGFB receptor subfamily.</text>
</comment>
<dbReference type="InterPro" id="IPR000719">
    <property type="entry name" value="Prot_kinase_dom"/>
</dbReference>
<protein>
    <recommendedName>
        <fullName evidence="17">Serine/threonine-protein kinase receptor</fullName>
        <ecNumber evidence="17">2.7.11.30</ecNumber>
    </recommendedName>
</protein>
<evidence type="ECO:0000256" key="17">
    <source>
        <dbReference type="RuleBase" id="RU361271"/>
    </source>
</evidence>
<comment type="cofactor">
    <cofactor evidence="17">
        <name>Mg(2+)</name>
        <dbReference type="ChEBI" id="CHEBI:18420"/>
    </cofactor>
    <cofactor evidence="17">
        <name>Mn(2+)</name>
        <dbReference type="ChEBI" id="CHEBI:29035"/>
    </cofactor>
</comment>
<feature type="transmembrane region" description="Helical" evidence="17">
    <location>
        <begin position="167"/>
        <end position="188"/>
    </location>
</feature>
<dbReference type="GO" id="GO:0046872">
    <property type="term" value="F:metal ion binding"/>
    <property type="evidence" value="ECO:0007669"/>
    <property type="project" value="UniProtKB-KW"/>
</dbReference>
<gene>
    <name evidence="19" type="primary">ACVR2B</name>
    <name evidence="19" type="synonym">LOC115157595</name>
</gene>
<dbReference type="AlphaFoldDB" id="A0A674C0X1"/>
<evidence type="ECO:0000313" key="19">
    <source>
        <dbReference type="Ensembl" id="ENSSTUP00000077350.1"/>
    </source>
</evidence>
<dbReference type="Gene3D" id="1.10.510.10">
    <property type="entry name" value="Transferase(Phosphotransferase) domain 1"/>
    <property type="match status" value="1"/>
</dbReference>
<dbReference type="GO" id="GO:0005524">
    <property type="term" value="F:ATP binding"/>
    <property type="evidence" value="ECO:0007669"/>
    <property type="project" value="UniProtKB-UniRule"/>
</dbReference>
<dbReference type="FunFam" id="1.10.510.10:FF:000099">
    <property type="entry name" value="Serine/threonine-protein kinase receptor"/>
    <property type="match status" value="1"/>
</dbReference>
<evidence type="ECO:0000256" key="2">
    <source>
        <dbReference type="ARBA" id="ARBA00009605"/>
    </source>
</evidence>
<dbReference type="Pfam" id="PF01064">
    <property type="entry name" value="Activin_recp"/>
    <property type="match status" value="1"/>
</dbReference>
<reference evidence="19" key="1">
    <citation type="submission" date="2025-08" db="UniProtKB">
        <authorList>
            <consortium name="Ensembl"/>
        </authorList>
    </citation>
    <scope>IDENTIFICATION</scope>
</reference>
<dbReference type="InterPro" id="IPR045860">
    <property type="entry name" value="Snake_toxin-like_sf"/>
</dbReference>
<dbReference type="InterPro" id="IPR000472">
    <property type="entry name" value="Activin_recp"/>
</dbReference>
<evidence type="ECO:0000256" key="11">
    <source>
        <dbReference type="ARBA" id="ARBA00023136"/>
    </source>
</evidence>
<name>A0A674C0X1_SALTR</name>
<evidence type="ECO:0000256" key="14">
    <source>
        <dbReference type="ARBA" id="ARBA00023180"/>
    </source>
</evidence>
<feature type="domain" description="Protein kinase" evidence="18">
    <location>
        <begin position="218"/>
        <end position="514"/>
    </location>
</feature>
<reference evidence="19" key="2">
    <citation type="submission" date="2025-09" db="UniProtKB">
        <authorList>
            <consortium name="Ensembl"/>
        </authorList>
    </citation>
    <scope>IDENTIFICATION</scope>
</reference>
<dbReference type="Ensembl" id="ENSSTUT00000082387.1">
    <property type="protein sequence ID" value="ENSSTUP00000077350.1"/>
    <property type="gene ID" value="ENSSTUG00000033724.1"/>
</dbReference>
<dbReference type="GO" id="GO:0017002">
    <property type="term" value="F:activin receptor activity"/>
    <property type="evidence" value="ECO:0007669"/>
    <property type="project" value="TreeGrafter"/>
</dbReference>
<comment type="subcellular location">
    <subcellularLocation>
        <location evidence="1 17">Membrane</location>
        <topology evidence="1 17">Single-pass type I membrane protein</topology>
    </subcellularLocation>
</comment>
<keyword evidence="12" id="KW-1015">Disulfide bond</keyword>
<keyword evidence="17" id="KW-0460">Magnesium</keyword>
<dbReference type="GO" id="GO:0071363">
    <property type="term" value="P:cellular response to growth factor stimulus"/>
    <property type="evidence" value="ECO:0007669"/>
    <property type="project" value="TreeGrafter"/>
</dbReference>
<keyword evidence="17" id="KW-0464">Manganese</keyword>
<evidence type="ECO:0000256" key="12">
    <source>
        <dbReference type="ARBA" id="ARBA00023157"/>
    </source>
</evidence>
<dbReference type="InterPro" id="IPR011009">
    <property type="entry name" value="Kinase-like_dom_sf"/>
</dbReference>
<keyword evidence="10 17" id="KW-1133">Transmembrane helix</keyword>
<proteinExistence type="inferred from homology"/>
<keyword evidence="3 17" id="KW-0723">Serine/threonine-protein kinase</keyword>
<evidence type="ECO:0000256" key="6">
    <source>
        <dbReference type="ARBA" id="ARBA00022729"/>
    </source>
</evidence>
<dbReference type="PRINTS" id="PR00653">
    <property type="entry name" value="ACTIVIN2R"/>
</dbReference>